<feature type="domain" description="DNA mismatch repair proteins mutS family" evidence="5">
    <location>
        <begin position="81"/>
        <end position="268"/>
    </location>
</feature>
<dbReference type="GO" id="GO:0140664">
    <property type="term" value="F:ATP-dependent DNA damage sensor activity"/>
    <property type="evidence" value="ECO:0007669"/>
    <property type="project" value="InterPro"/>
</dbReference>
<feature type="non-terminal residue" evidence="6">
    <location>
        <position position="1"/>
    </location>
</feature>
<dbReference type="InterPro" id="IPR045076">
    <property type="entry name" value="MutS"/>
</dbReference>
<feature type="non-terminal residue" evidence="6">
    <location>
        <position position="273"/>
    </location>
</feature>
<organism evidence="6 7">
    <name type="scientific">Taxus chinensis</name>
    <name type="common">Chinese yew</name>
    <name type="synonym">Taxus wallichiana var. chinensis</name>
    <dbReference type="NCBI Taxonomy" id="29808"/>
    <lineage>
        <taxon>Eukaryota</taxon>
        <taxon>Viridiplantae</taxon>
        <taxon>Streptophyta</taxon>
        <taxon>Embryophyta</taxon>
        <taxon>Tracheophyta</taxon>
        <taxon>Spermatophyta</taxon>
        <taxon>Pinopsida</taxon>
        <taxon>Pinidae</taxon>
        <taxon>Conifers II</taxon>
        <taxon>Cupressales</taxon>
        <taxon>Taxaceae</taxon>
        <taxon>Taxus</taxon>
    </lineage>
</organism>
<dbReference type="FunFam" id="3.40.50.300:FF:001249">
    <property type="entry name" value="DNA mismatch repair protein MSH4"/>
    <property type="match status" value="1"/>
</dbReference>
<dbReference type="AlphaFoldDB" id="A0AA38CLQ5"/>
<dbReference type="SMART" id="SM00534">
    <property type="entry name" value="MUTSac"/>
    <property type="match status" value="1"/>
</dbReference>
<evidence type="ECO:0000256" key="2">
    <source>
        <dbReference type="ARBA" id="ARBA00022741"/>
    </source>
</evidence>
<dbReference type="GO" id="GO:0006298">
    <property type="term" value="P:mismatch repair"/>
    <property type="evidence" value="ECO:0007669"/>
    <property type="project" value="InterPro"/>
</dbReference>
<dbReference type="OMA" id="RIMSRIY"/>
<sequence>LIDSIREDILFLILLSESLCLLDMIVNSFAHMISSKPIDFYTRPEFTENGPLAIEAGRHPIIECIRPEGFVANNIFLSEASNMVIVMGPNMSGKSTYLKQVCLLVILAQIGCYVPAHFASFRVVDRLFTRIGTGDNLESNSSTFMTEMKETAFLVQNVSPRSLIVIDELGRATSSSDGLAIAWSCCEYLLSLQAYTIFATHMERLPELASIYPNVKVCHFQVDVKENRMDFKFSLKEGHISVPHYGLLLAGIAGLPNSVVEEARRITQTIMEK</sequence>
<dbReference type="SUPFAM" id="SSF52540">
    <property type="entry name" value="P-loop containing nucleoside triphosphate hydrolases"/>
    <property type="match status" value="1"/>
</dbReference>
<accession>A0AA38CLQ5</accession>
<keyword evidence="7" id="KW-1185">Reference proteome</keyword>
<evidence type="ECO:0000256" key="3">
    <source>
        <dbReference type="ARBA" id="ARBA00022840"/>
    </source>
</evidence>
<keyword evidence="3" id="KW-0067">ATP-binding</keyword>
<dbReference type="Gene3D" id="3.40.50.300">
    <property type="entry name" value="P-loop containing nucleotide triphosphate hydrolases"/>
    <property type="match status" value="1"/>
</dbReference>
<dbReference type="EMBL" id="JAHRHJ020000009">
    <property type="protein sequence ID" value="KAH9301213.1"/>
    <property type="molecule type" value="Genomic_DNA"/>
</dbReference>
<name>A0AA38CLQ5_TAXCH</name>
<gene>
    <name evidence="6" type="ORF">KI387_012796</name>
</gene>
<dbReference type="GO" id="GO:0030983">
    <property type="term" value="F:mismatched DNA binding"/>
    <property type="evidence" value="ECO:0007669"/>
    <property type="project" value="InterPro"/>
</dbReference>
<dbReference type="Proteomes" id="UP000824469">
    <property type="component" value="Unassembled WGS sequence"/>
</dbReference>
<evidence type="ECO:0000313" key="6">
    <source>
        <dbReference type="EMBL" id="KAH9301213.1"/>
    </source>
</evidence>
<dbReference type="InterPro" id="IPR027417">
    <property type="entry name" value="P-loop_NTPase"/>
</dbReference>
<evidence type="ECO:0000313" key="7">
    <source>
        <dbReference type="Proteomes" id="UP000824469"/>
    </source>
</evidence>
<dbReference type="PANTHER" id="PTHR11361">
    <property type="entry name" value="DNA MISMATCH REPAIR PROTEIN MUTS FAMILY MEMBER"/>
    <property type="match status" value="1"/>
</dbReference>
<dbReference type="PANTHER" id="PTHR11361:SF21">
    <property type="entry name" value="MUTS PROTEIN HOMOLOG 4"/>
    <property type="match status" value="1"/>
</dbReference>
<protein>
    <recommendedName>
        <fullName evidence="5">DNA mismatch repair proteins mutS family domain-containing protein</fullName>
    </recommendedName>
</protein>
<dbReference type="GO" id="GO:0005524">
    <property type="term" value="F:ATP binding"/>
    <property type="evidence" value="ECO:0007669"/>
    <property type="project" value="UniProtKB-KW"/>
</dbReference>
<evidence type="ECO:0000256" key="1">
    <source>
        <dbReference type="ARBA" id="ARBA00006271"/>
    </source>
</evidence>
<comment type="caution">
    <text evidence="6">The sequence shown here is derived from an EMBL/GenBank/DDBJ whole genome shotgun (WGS) entry which is preliminary data.</text>
</comment>
<dbReference type="GO" id="GO:0007131">
    <property type="term" value="P:reciprocal meiotic recombination"/>
    <property type="evidence" value="ECO:0007669"/>
    <property type="project" value="TreeGrafter"/>
</dbReference>
<keyword evidence="2" id="KW-0547">Nucleotide-binding</keyword>
<evidence type="ECO:0000256" key="4">
    <source>
        <dbReference type="ARBA" id="ARBA00023125"/>
    </source>
</evidence>
<reference evidence="6 7" key="1">
    <citation type="journal article" date="2021" name="Nat. Plants">
        <title>The Taxus genome provides insights into paclitaxel biosynthesis.</title>
        <authorList>
            <person name="Xiong X."/>
            <person name="Gou J."/>
            <person name="Liao Q."/>
            <person name="Li Y."/>
            <person name="Zhou Q."/>
            <person name="Bi G."/>
            <person name="Li C."/>
            <person name="Du R."/>
            <person name="Wang X."/>
            <person name="Sun T."/>
            <person name="Guo L."/>
            <person name="Liang H."/>
            <person name="Lu P."/>
            <person name="Wu Y."/>
            <person name="Zhang Z."/>
            <person name="Ro D.K."/>
            <person name="Shang Y."/>
            <person name="Huang S."/>
            <person name="Yan J."/>
        </authorList>
    </citation>
    <scope>NUCLEOTIDE SEQUENCE [LARGE SCALE GENOMIC DNA]</scope>
    <source>
        <strain evidence="6">Ta-2019</strain>
    </source>
</reference>
<keyword evidence="4" id="KW-0238">DNA-binding</keyword>
<dbReference type="Pfam" id="PF00488">
    <property type="entry name" value="MutS_V"/>
    <property type="match status" value="1"/>
</dbReference>
<evidence type="ECO:0000259" key="5">
    <source>
        <dbReference type="SMART" id="SM00534"/>
    </source>
</evidence>
<comment type="similarity">
    <text evidence="1">Belongs to the DNA mismatch repair MutS family.</text>
</comment>
<proteinExistence type="inferred from homology"/>
<dbReference type="GO" id="GO:0005634">
    <property type="term" value="C:nucleus"/>
    <property type="evidence" value="ECO:0007669"/>
    <property type="project" value="TreeGrafter"/>
</dbReference>
<dbReference type="InterPro" id="IPR000432">
    <property type="entry name" value="DNA_mismatch_repair_MutS_C"/>
</dbReference>